<organism evidence="2 3">
    <name type="scientific">Bacillus cereus HuA4-10</name>
    <dbReference type="NCBI Taxonomy" id="1053206"/>
    <lineage>
        <taxon>Bacteria</taxon>
        <taxon>Bacillati</taxon>
        <taxon>Bacillota</taxon>
        <taxon>Bacilli</taxon>
        <taxon>Bacillales</taxon>
        <taxon>Bacillaceae</taxon>
        <taxon>Bacillus</taxon>
        <taxon>Bacillus cereus group</taxon>
    </lineage>
</organism>
<accession>J8AF61</accession>
<keyword evidence="1" id="KW-0812">Transmembrane</keyword>
<proteinExistence type="predicted"/>
<reference evidence="2 3" key="1">
    <citation type="submission" date="2012-04" db="EMBL/GenBank/DDBJ databases">
        <title>The Genome Sequence of Bacillus cereus HuA4-10.</title>
        <authorList>
            <consortium name="The Broad Institute Genome Sequencing Platform"/>
            <consortium name="The Broad Institute Genome Sequencing Center for Infectious Disease"/>
            <person name="Feldgarden M."/>
            <person name="Van der Auwera G.A."/>
            <person name="Mahillon J."/>
            <person name="Duprez V."/>
            <person name="Timmery S."/>
            <person name="Mattelet C."/>
            <person name="Dierick K."/>
            <person name="Sun M."/>
            <person name="Yu Z."/>
            <person name="Zhu L."/>
            <person name="Hu X."/>
            <person name="Shank E.B."/>
            <person name="Swiecicka I."/>
            <person name="Hansen B.M."/>
            <person name="Andrup L."/>
            <person name="Young S.K."/>
            <person name="Zeng Q."/>
            <person name="Gargeya S."/>
            <person name="Fitzgerald M."/>
            <person name="Haas B."/>
            <person name="Abouelleil A."/>
            <person name="Alvarado L."/>
            <person name="Arachchi H.M."/>
            <person name="Berlin A."/>
            <person name="Chapman S.B."/>
            <person name="Goldberg J."/>
            <person name="Griggs A."/>
            <person name="Gujja S."/>
            <person name="Hansen M."/>
            <person name="Howarth C."/>
            <person name="Imamovic A."/>
            <person name="Larimer J."/>
            <person name="McCowen C."/>
            <person name="Montmayeur A."/>
            <person name="Murphy C."/>
            <person name="Neiman D."/>
            <person name="Pearson M."/>
            <person name="Priest M."/>
            <person name="Roberts A."/>
            <person name="Saif S."/>
            <person name="Shea T."/>
            <person name="Sisk P."/>
            <person name="Sykes S."/>
            <person name="Wortman J."/>
            <person name="Nusbaum C."/>
            <person name="Birren B."/>
        </authorList>
    </citation>
    <scope>NUCLEOTIDE SEQUENCE [LARGE SCALE GENOMIC DNA]</scope>
    <source>
        <strain evidence="2 3">HuA4-10</strain>
    </source>
</reference>
<sequence length="90" mass="10258">MKKSVVTAVVIIIVGFIFAVVMFQDDSWSAEDNNSSDGWPQESKYANELNNQNTSVIQQINYTINKQCICGCKKYDDEQLMQKQWISGTK</sequence>
<dbReference type="EMBL" id="AHEA01000019">
    <property type="protein sequence ID" value="EJQ80268.1"/>
    <property type="molecule type" value="Genomic_DNA"/>
</dbReference>
<dbReference type="AlphaFoldDB" id="J8AF61"/>
<comment type="caution">
    <text evidence="2">The sequence shown here is derived from an EMBL/GenBank/DDBJ whole genome shotgun (WGS) entry which is preliminary data.</text>
</comment>
<feature type="transmembrane region" description="Helical" evidence="1">
    <location>
        <begin position="6"/>
        <end position="23"/>
    </location>
</feature>
<name>J8AF61_BACCE</name>
<evidence type="ECO:0000313" key="2">
    <source>
        <dbReference type="EMBL" id="EJQ80268.1"/>
    </source>
</evidence>
<dbReference type="Proteomes" id="UP000006977">
    <property type="component" value="Unassembled WGS sequence"/>
</dbReference>
<gene>
    <name evidence="2" type="ORF">IGC_02280</name>
</gene>
<dbReference type="HOGENOM" id="CLU_2434650_0_0_9"/>
<dbReference type="PATRIC" id="fig|1053206.3.peg.2314"/>
<keyword evidence="1" id="KW-1133">Transmembrane helix</keyword>
<evidence type="ECO:0000256" key="1">
    <source>
        <dbReference type="SAM" id="Phobius"/>
    </source>
</evidence>
<evidence type="ECO:0000313" key="3">
    <source>
        <dbReference type="Proteomes" id="UP000006977"/>
    </source>
</evidence>
<dbReference type="RefSeq" id="WP_002146673.1">
    <property type="nucleotide sequence ID" value="NZ_JH792148.1"/>
</dbReference>
<protein>
    <submittedName>
        <fullName evidence="2">Uncharacterized protein</fullName>
    </submittedName>
</protein>
<keyword evidence="1" id="KW-0472">Membrane</keyword>